<feature type="region of interest" description="Disordered" evidence="1">
    <location>
        <begin position="139"/>
        <end position="164"/>
    </location>
</feature>
<dbReference type="Pfam" id="PF05861">
    <property type="entry name" value="PhnI"/>
    <property type="match status" value="1"/>
</dbReference>
<name>W0NTM8_9BACT</name>
<dbReference type="InterPro" id="IPR008773">
    <property type="entry name" value="PhnI"/>
</dbReference>
<feature type="region of interest" description="Disordered" evidence="1">
    <location>
        <begin position="371"/>
        <end position="397"/>
    </location>
</feature>
<dbReference type="PIRSF" id="PIRSF007313">
    <property type="entry name" value="PhnI"/>
    <property type="match status" value="1"/>
</dbReference>
<reference evidence="2" key="1">
    <citation type="journal article" date="2013" name="Front. Microbiol.">
        <title>Metatranscriptomic and functional metagenomic analysis of methylphosphonate utilization by marine bacteria.</title>
        <authorList>
            <person name="Martinez A."/>
            <person name="Ventouras L.A."/>
            <person name="Wilson S.T."/>
            <person name="Karl D.M."/>
            <person name="Delong E.F."/>
        </authorList>
    </citation>
    <scope>NUCLEOTIDE SEQUENCE</scope>
</reference>
<sequence>MYVAVKGGEKAIDEAHQFLAEKRRGETRIEALSVEQISQQLGLGVDRVMTEGSLYDRELAALALKQAMGDSVEAIFLLRAYRTTLPRFGTSTPIKTDAMRVERRISATYKDVPGGQALGPTFDYTHRLLDFALLAEGESKPTHHDSSTQSVESKLADNAESSVNDEAYQRVSNFLRQEALLKEQFKPSGKAVDITREPLKYPCPRDGRLQTLARADEGFLIALAYSTQRGYGRTHPFAGEIRMGYVEVNLFIEELGFDLCLGEICVTECDMINQFAGNEQEPPQFTSGYGVSFGFCERKTMAMALVDRSLQAEELGEVVDTPAAQAEFVLSHCDNVEASGFVSHLKLPHYVDFQSELALVRKMREEFFDSKEREGQVTVNDTDLENPLTEQTGASRA</sequence>
<organism evidence="2">
    <name type="scientific">uncultured bacterium B3TF_MPn1</name>
    <dbReference type="NCBI Taxonomy" id="1439866"/>
    <lineage>
        <taxon>Bacteria</taxon>
        <taxon>environmental samples</taxon>
    </lineage>
</organism>
<dbReference type="EMBL" id="KF742556">
    <property type="protein sequence ID" value="AHG53035.1"/>
    <property type="molecule type" value="Genomic_DNA"/>
</dbReference>
<accession>W0NTM8</accession>
<proteinExistence type="predicted"/>
<evidence type="ECO:0000313" key="2">
    <source>
        <dbReference type="EMBL" id="AHG53035.1"/>
    </source>
</evidence>
<feature type="compositionally biased region" description="Polar residues" evidence="1">
    <location>
        <begin position="388"/>
        <end position="397"/>
    </location>
</feature>
<evidence type="ECO:0000256" key="1">
    <source>
        <dbReference type="SAM" id="MobiDB-lite"/>
    </source>
</evidence>
<protein>
    <submittedName>
        <fullName evidence="2">COG3626 Uncharacterized enzyme of phosphonate metabolism</fullName>
    </submittedName>
</protein>
<dbReference type="AlphaFoldDB" id="W0NTM8"/>
<dbReference type="GO" id="GO:0019634">
    <property type="term" value="P:organic phosphonate metabolic process"/>
    <property type="evidence" value="ECO:0007669"/>
    <property type="project" value="InterPro"/>
</dbReference>